<gene>
    <name evidence="2" type="ORF">D5018_21075</name>
</gene>
<evidence type="ECO:0000313" key="3">
    <source>
        <dbReference type="Proteomes" id="UP000281474"/>
    </source>
</evidence>
<feature type="transmembrane region" description="Helical" evidence="1">
    <location>
        <begin position="472"/>
        <end position="497"/>
    </location>
</feature>
<protein>
    <submittedName>
        <fullName evidence="2">Uncharacterized protein</fullName>
    </submittedName>
</protein>
<evidence type="ECO:0000256" key="1">
    <source>
        <dbReference type="SAM" id="Phobius"/>
    </source>
</evidence>
<proteinExistence type="predicted"/>
<name>A0A3L8PQM9_9GAMM</name>
<dbReference type="RefSeq" id="WP_165905147.1">
    <property type="nucleotide sequence ID" value="NZ_ML014914.1"/>
</dbReference>
<evidence type="ECO:0000313" key="2">
    <source>
        <dbReference type="EMBL" id="RLV57716.1"/>
    </source>
</evidence>
<feature type="non-terminal residue" evidence="2">
    <location>
        <position position="1"/>
    </location>
</feature>
<keyword evidence="1" id="KW-0812">Transmembrane</keyword>
<keyword evidence="1" id="KW-0472">Membrane</keyword>
<keyword evidence="3" id="KW-1185">Reference proteome</keyword>
<sequence>EMNVPKDSYARRGANAVFGAMGAYAAGQVADGAMDYISSRIPAMPESTSTAQDTDVVIDADGDAYYDAPQEPLIKRHVESPNLKDNLQPKHMAMRGLLSVGEDIPEPQPPNSDCPTNKNQTEFSNVNNQLLIGGDNGYCSEATLRNMIYEFKGHSVEKADITVSDTSIAMFTQNAGRAINLIVQPQNRNYLGTYATLDGNTLREGYVTAISSGGEDVSVRGRFNSLLNATVVSRVSDQTGFVLELDSCAQARLYSLNSGGVGITATDDVGFKATVVISNAGGVGVDARGHSFPQANFTVQNTAGVGLKASEQALKNSTIVACQNGVVKLGGNSAANAQIKIQDSGSFLLSDNAGDEAEIIATGNSILKLNKTTSSLNITLCHNAKILNLTGFDIVNDVHLEINDLRNDPQSQEKICGNSSYLSNQSKLPTSSTIAPAASSAFSRPPSVSIASDIPIASEAPPSAEGANVGGIVAGVLIVGGVIITISAIGLGVTCYIKREAIARLIERLHKQGVNISEQQAEKVVEGVAIDIAKQTHPEIFESQQNSEQQGAAVKSHPTQKTVTISLKQLEEGFNEACKITETAAGKASEGVDAVMRQAARDLSIKSTVYS</sequence>
<dbReference type="EMBL" id="QZEI01000165">
    <property type="protein sequence ID" value="RLV57716.1"/>
    <property type="molecule type" value="Genomic_DNA"/>
</dbReference>
<keyword evidence="1" id="KW-1133">Transmembrane helix</keyword>
<accession>A0A3L8PQM9</accession>
<comment type="caution">
    <text evidence="2">The sequence shown here is derived from an EMBL/GenBank/DDBJ whole genome shotgun (WGS) entry which is preliminary data.</text>
</comment>
<reference evidence="2 3" key="1">
    <citation type="submission" date="2018-09" db="EMBL/GenBank/DDBJ databases">
        <title>Phylogeny of the Shewanellaceae, and recommendation for two new genera, Pseudoshewanella and Parashewanella.</title>
        <authorList>
            <person name="Wang G."/>
        </authorList>
    </citation>
    <scope>NUCLEOTIDE SEQUENCE [LARGE SCALE GENOMIC DNA]</scope>
    <source>
        <strain evidence="2 3">C51</strain>
    </source>
</reference>
<organism evidence="2 3">
    <name type="scientific">Parashewanella curva</name>
    <dbReference type="NCBI Taxonomy" id="2338552"/>
    <lineage>
        <taxon>Bacteria</taxon>
        <taxon>Pseudomonadati</taxon>
        <taxon>Pseudomonadota</taxon>
        <taxon>Gammaproteobacteria</taxon>
        <taxon>Alteromonadales</taxon>
        <taxon>Shewanellaceae</taxon>
        <taxon>Parashewanella</taxon>
    </lineage>
</organism>
<dbReference type="AlphaFoldDB" id="A0A3L8PQM9"/>
<dbReference type="Proteomes" id="UP000281474">
    <property type="component" value="Unassembled WGS sequence"/>
</dbReference>